<feature type="region of interest" description="Disordered" evidence="11">
    <location>
        <begin position="1"/>
        <end position="51"/>
    </location>
</feature>
<evidence type="ECO:0000256" key="1">
    <source>
        <dbReference type="ARBA" id="ARBA00012513"/>
    </source>
</evidence>
<dbReference type="InParanoid" id="A0A251RXY4"/>
<protein>
    <recommendedName>
        <fullName evidence="1">non-specific serine/threonine protein kinase</fullName>
        <ecNumber evidence="1">2.7.11.1</ecNumber>
    </recommendedName>
</protein>
<feature type="binding site" evidence="9">
    <location>
        <position position="154"/>
    </location>
    <ligand>
        <name>ATP</name>
        <dbReference type="ChEBI" id="CHEBI:30616"/>
    </ligand>
</feature>
<dbReference type="FunFam" id="1.10.510.10:FF:000300">
    <property type="entry name" value="Calmodulin-binding receptor-like cytoplasmic kinase 3"/>
    <property type="match status" value="1"/>
</dbReference>
<evidence type="ECO:0000256" key="4">
    <source>
        <dbReference type="ARBA" id="ARBA00022741"/>
    </source>
</evidence>
<dbReference type="PROSITE" id="PS50011">
    <property type="entry name" value="PROTEIN_KINASE_DOM"/>
    <property type="match status" value="1"/>
</dbReference>
<keyword evidence="3 13" id="KW-0808">Transferase</keyword>
<name>A0A251RXY4_HELAN</name>
<dbReference type="Gene3D" id="3.30.200.20">
    <property type="entry name" value="Phosphorylase Kinase, domain 1"/>
    <property type="match status" value="1"/>
</dbReference>
<dbReference type="Gene3D" id="1.10.510.10">
    <property type="entry name" value="Transferase(Phosphotransferase) domain 1"/>
    <property type="match status" value="1"/>
</dbReference>
<reference evidence="13 15" key="1">
    <citation type="journal article" date="2017" name="Nature">
        <title>The sunflower genome provides insights into oil metabolism, flowering and Asterid evolution.</title>
        <authorList>
            <person name="Badouin H."/>
            <person name="Gouzy J."/>
            <person name="Grassa C.J."/>
            <person name="Murat F."/>
            <person name="Staton S.E."/>
            <person name="Cottret L."/>
            <person name="Lelandais-Briere C."/>
            <person name="Owens G.L."/>
            <person name="Carrere S."/>
            <person name="Mayjonade B."/>
            <person name="Legrand L."/>
            <person name="Gill N."/>
            <person name="Kane N.C."/>
            <person name="Bowers J.E."/>
            <person name="Hubner S."/>
            <person name="Bellec A."/>
            <person name="Berard A."/>
            <person name="Berges H."/>
            <person name="Blanchet N."/>
            <person name="Boniface M.C."/>
            <person name="Brunel D."/>
            <person name="Catrice O."/>
            <person name="Chaidir N."/>
            <person name="Claudel C."/>
            <person name="Donnadieu C."/>
            <person name="Faraut T."/>
            <person name="Fievet G."/>
            <person name="Helmstetter N."/>
            <person name="King M."/>
            <person name="Knapp S.J."/>
            <person name="Lai Z."/>
            <person name="Le Paslier M.C."/>
            <person name="Lippi Y."/>
            <person name="Lorenzon L."/>
            <person name="Mandel J.R."/>
            <person name="Marage G."/>
            <person name="Marchand G."/>
            <person name="Marquand E."/>
            <person name="Bret-Mestries E."/>
            <person name="Morien E."/>
            <person name="Nambeesan S."/>
            <person name="Nguyen T."/>
            <person name="Pegot-Espagnet P."/>
            <person name="Pouilly N."/>
            <person name="Raftis F."/>
            <person name="Sallet E."/>
            <person name="Schiex T."/>
            <person name="Thomas J."/>
            <person name="Vandecasteele C."/>
            <person name="Vares D."/>
            <person name="Vear F."/>
            <person name="Vautrin S."/>
            <person name="Crespi M."/>
            <person name="Mangin B."/>
            <person name="Burke J.M."/>
            <person name="Salse J."/>
            <person name="Munos S."/>
            <person name="Vincourt P."/>
            <person name="Rieseberg L.H."/>
            <person name="Langlade N.B."/>
        </authorList>
    </citation>
    <scope>NUCLEOTIDE SEQUENCE [LARGE SCALE GENOMIC DNA]</scope>
    <source>
        <strain evidence="15">cv. SF193</strain>
        <tissue evidence="13">Leaves</tissue>
    </source>
</reference>
<evidence type="ECO:0000256" key="3">
    <source>
        <dbReference type="ARBA" id="ARBA00022679"/>
    </source>
</evidence>
<comment type="catalytic activity">
    <reaction evidence="8">
        <text>L-seryl-[protein] + ATP = O-phospho-L-seryl-[protein] + ADP + H(+)</text>
        <dbReference type="Rhea" id="RHEA:17989"/>
        <dbReference type="Rhea" id="RHEA-COMP:9863"/>
        <dbReference type="Rhea" id="RHEA-COMP:11604"/>
        <dbReference type="ChEBI" id="CHEBI:15378"/>
        <dbReference type="ChEBI" id="CHEBI:29999"/>
        <dbReference type="ChEBI" id="CHEBI:30616"/>
        <dbReference type="ChEBI" id="CHEBI:83421"/>
        <dbReference type="ChEBI" id="CHEBI:456216"/>
        <dbReference type="EC" id="2.7.11.1"/>
    </reaction>
</comment>
<accession>A0A251RXY4</accession>
<keyword evidence="6 9" id="KW-0067">ATP-binding</keyword>
<dbReference type="EMBL" id="CM007905">
    <property type="protein sequence ID" value="OTF91325.1"/>
    <property type="molecule type" value="Genomic_DNA"/>
</dbReference>
<sequence>MNHQARKSPKSPAIRPGTQQVWNQSSSSDSNSKSGSVHGLQRNRQHNSKKNSSIFGYVARVLTCRSNIADDDVDHAPPATVQYLTHNSLRNNKNLNHSKASNGQQGVDELSFQDICKATGNWSASNIIGEGGFGTVYKGTLKNGSTIAIKRAKKENYDKGTPVEFKNEILTLSKIEHLNLVRFYGFIEHGDERIIVLEYVPYGTLREHLDGKRGSGLEIGERLDIMIDIAHAVTYLHTYTDQPIIHRDIKSSNILLNDKLRAKVTDFGFARIKVEDPEATHISTQVKGTAGYLDPEYLGTYQLTDRSDVYSFGVLLVELVTGRLPIDLTKASNEKFTTRWAMQRLKRGEVVLAMDPKLMRNPASLMVVEKVLRLARQCVAPTRQSRPSMMQCAEILWRIRKDYHEQNDAMEAANHSVQVPEIDARKNRRQFFGIEDSSKQRFQSA</sequence>
<evidence type="ECO:0000256" key="5">
    <source>
        <dbReference type="ARBA" id="ARBA00022777"/>
    </source>
</evidence>
<dbReference type="STRING" id="4232.A0A251RXY4"/>
<dbReference type="PROSITE" id="PS00108">
    <property type="entry name" value="PROTEIN_KINASE_ST"/>
    <property type="match status" value="1"/>
</dbReference>
<dbReference type="OMA" id="WRIRKDY"/>
<dbReference type="GO" id="GO:0004674">
    <property type="term" value="F:protein serine/threonine kinase activity"/>
    <property type="evidence" value="ECO:0007669"/>
    <property type="project" value="UniProtKB-KW"/>
</dbReference>
<dbReference type="InterPro" id="IPR000719">
    <property type="entry name" value="Prot_kinase_dom"/>
</dbReference>
<evidence type="ECO:0000256" key="6">
    <source>
        <dbReference type="ARBA" id="ARBA00022840"/>
    </source>
</evidence>
<dbReference type="OrthoDB" id="4062651at2759"/>
<dbReference type="SUPFAM" id="SSF56112">
    <property type="entry name" value="Protein kinase-like (PK-like)"/>
    <property type="match status" value="1"/>
</dbReference>
<dbReference type="PROSITE" id="PS00107">
    <property type="entry name" value="PROTEIN_KINASE_ATP"/>
    <property type="match status" value="1"/>
</dbReference>
<dbReference type="FunCoup" id="A0A251RXY4">
    <property type="interactions" value="811"/>
</dbReference>
<feature type="compositionally biased region" description="Low complexity" evidence="11">
    <location>
        <begin position="25"/>
        <end position="36"/>
    </location>
</feature>
<dbReference type="PANTHER" id="PTHR47989:SF71">
    <property type="entry name" value="PROTEIN KINASE DOMAIN-CONTAINING PROTEIN"/>
    <property type="match status" value="1"/>
</dbReference>
<dbReference type="Gramene" id="mRNA:HanXRQr2_Chr04g0162161">
    <property type="protein sequence ID" value="mRNA:HanXRQr2_Chr04g0162161"/>
    <property type="gene ID" value="HanXRQr2_Chr04g0162161"/>
</dbReference>
<dbReference type="Pfam" id="PF00069">
    <property type="entry name" value="Pkinase"/>
    <property type="match status" value="1"/>
</dbReference>
<evidence type="ECO:0000256" key="2">
    <source>
        <dbReference type="ARBA" id="ARBA00022527"/>
    </source>
</evidence>
<evidence type="ECO:0000313" key="14">
    <source>
        <dbReference type="EMBL" id="OTF91325.1"/>
    </source>
</evidence>
<dbReference type="InterPro" id="IPR008271">
    <property type="entry name" value="Ser/Thr_kinase_AS"/>
</dbReference>
<dbReference type="AlphaFoldDB" id="A0A251RXY4"/>
<reference evidence="13" key="3">
    <citation type="submission" date="2020-06" db="EMBL/GenBank/DDBJ databases">
        <title>Helianthus annuus Genome sequencing and assembly Release 2.</title>
        <authorList>
            <person name="Gouzy J."/>
            <person name="Langlade N."/>
            <person name="Munos S."/>
        </authorList>
    </citation>
    <scope>NUCLEOTIDE SEQUENCE</scope>
    <source>
        <tissue evidence="13">Leaves</tissue>
    </source>
</reference>
<dbReference type="InterPro" id="IPR017441">
    <property type="entry name" value="Protein_kinase_ATP_BS"/>
</dbReference>
<dbReference type="SMART" id="SM00220">
    <property type="entry name" value="S_TKc"/>
    <property type="match status" value="1"/>
</dbReference>
<keyword evidence="2 10" id="KW-0723">Serine/threonine-protein kinase</keyword>
<gene>
    <name evidence="14" type="ORF">HannXRQ_Chr16g0509491</name>
    <name evidence="13" type="ORF">HanXRQr2_Chr04g0162161</name>
</gene>
<evidence type="ECO:0000256" key="11">
    <source>
        <dbReference type="SAM" id="MobiDB-lite"/>
    </source>
</evidence>
<feature type="domain" description="Protein kinase" evidence="12">
    <location>
        <begin position="122"/>
        <end position="398"/>
    </location>
</feature>
<evidence type="ECO:0000256" key="9">
    <source>
        <dbReference type="PROSITE-ProRule" id="PRU10141"/>
    </source>
</evidence>
<dbReference type="PANTHER" id="PTHR47989">
    <property type="entry name" value="OS01G0750732 PROTEIN"/>
    <property type="match status" value="1"/>
</dbReference>
<evidence type="ECO:0000313" key="15">
    <source>
        <dbReference type="Proteomes" id="UP000215914"/>
    </source>
</evidence>
<reference evidence="14" key="2">
    <citation type="submission" date="2017-02" db="EMBL/GenBank/DDBJ databases">
        <title>Sunflower complete genome.</title>
        <authorList>
            <person name="Langlade N."/>
            <person name="Munos S."/>
        </authorList>
    </citation>
    <scope>NUCLEOTIDE SEQUENCE [LARGE SCALE GENOMIC DNA]</scope>
    <source>
        <tissue evidence="14">Leaves</tissue>
    </source>
</reference>
<evidence type="ECO:0000313" key="13">
    <source>
        <dbReference type="EMBL" id="KAF5809839.1"/>
    </source>
</evidence>
<dbReference type="EMBL" id="MNCJ02000319">
    <property type="protein sequence ID" value="KAF5809839.1"/>
    <property type="molecule type" value="Genomic_DNA"/>
</dbReference>
<evidence type="ECO:0000256" key="7">
    <source>
        <dbReference type="ARBA" id="ARBA00047899"/>
    </source>
</evidence>
<evidence type="ECO:0000256" key="10">
    <source>
        <dbReference type="RuleBase" id="RU000304"/>
    </source>
</evidence>
<dbReference type="GO" id="GO:0005524">
    <property type="term" value="F:ATP binding"/>
    <property type="evidence" value="ECO:0007669"/>
    <property type="project" value="UniProtKB-UniRule"/>
</dbReference>
<comment type="catalytic activity">
    <reaction evidence="7">
        <text>L-threonyl-[protein] + ATP = O-phospho-L-threonyl-[protein] + ADP + H(+)</text>
        <dbReference type="Rhea" id="RHEA:46608"/>
        <dbReference type="Rhea" id="RHEA-COMP:11060"/>
        <dbReference type="Rhea" id="RHEA-COMP:11605"/>
        <dbReference type="ChEBI" id="CHEBI:15378"/>
        <dbReference type="ChEBI" id="CHEBI:30013"/>
        <dbReference type="ChEBI" id="CHEBI:30616"/>
        <dbReference type="ChEBI" id="CHEBI:61977"/>
        <dbReference type="ChEBI" id="CHEBI:456216"/>
        <dbReference type="EC" id="2.7.11.1"/>
    </reaction>
</comment>
<keyword evidence="15" id="KW-1185">Reference proteome</keyword>
<evidence type="ECO:0000259" key="12">
    <source>
        <dbReference type="PROSITE" id="PS50011"/>
    </source>
</evidence>
<comment type="similarity">
    <text evidence="10">Belongs to the protein kinase superfamily.</text>
</comment>
<dbReference type="EC" id="2.7.11.1" evidence="1"/>
<keyword evidence="4 9" id="KW-0547">Nucleotide-binding</keyword>
<organism evidence="14 15">
    <name type="scientific">Helianthus annuus</name>
    <name type="common">Common sunflower</name>
    <dbReference type="NCBI Taxonomy" id="4232"/>
    <lineage>
        <taxon>Eukaryota</taxon>
        <taxon>Viridiplantae</taxon>
        <taxon>Streptophyta</taxon>
        <taxon>Embryophyta</taxon>
        <taxon>Tracheophyta</taxon>
        <taxon>Spermatophyta</taxon>
        <taxon>Magnoliopsida</taxon>
        <taxon>eudicotyledons</taxon>
        <taxon>Gunneridae</taxon>
        <taxon>Pentapetalae</taxon>
        <taxon>asterids</taxon>
        <taxon>campanulids</taxon>
        <taxon>Asterales</taxon>
        <taxon>Asteraceae</taxon>
        <taxon>Asteroideae</taxon>
        <taxon>Heliantheae alliance</taxon>
        <taxon>Heliantheae</taxon>
        <taxon>Helianthus</taxon>
    </lineage>
</organism>
<dbReference type="InterPro" id="IPR011009">
    <property type="entry name" value="Kinase-like_dom_sf"/>
</dbReference>
<evidence type="ECO:0000256" key="8">
    <source>
        <dbReference type="ARBA" id="ARBA00048679"/>
    </source>
</evidence>
<keyword evidence="5" id="KW-0418">Kinase</keyword>
<proteinExistence type="inferred from homology"/>
<dbReference type="Proteomes" id="UP000215914">
    <property type="component" value="Chromosome 16"/>
</dbReference>